<dbReference type="OrthoDB" id="4373485at2"/>
<dbReference type="SUPFAM" id="SSF53474">
    <property type="entry name" value="alpha/beta-Hydrolases"/>
    <property type="match status" value="1"/>
</dbReference>
<name>A0A1H1F3C9_9ACTN</name>
<accession>A0A1H1F3C9</accession>
<proteinExistence type="predicted"/>
<dbReference type="Gene3D" id="3.40.50.1820">
    <property type="entry name" value="alpha/beta hydrolase"/>
    <property type="match status" value="1"/>
</dbReference>
<sequence>MTTSHALRRRRPIALAVAGTGLAGALALTGGGVDLLAAVAAKTVIVVGGANDPTGKDQWTRIGGQYTGPAPVFVQYPAVFGVGFPGFALSSDGVHTYARSIDIGATATVDAIAAAKQNPDEEVVVYTISQGSDVVGVAVLRYGRDHPRPSDGSAGLTFVEQGGPSFIRSGAWSVIPAGIPGLHAGPIRNDGASGATVVSICVKGDIACGMGLDPVRAMVYLVPGFLMHGTVYTAENIGRYSPLTGEAFTPGSVAEAPVATRTEFREARTVTVDTYADGTIKRTWIEDGTTWVSIDQGENPWGWLLRRSGLDVPLAFDRLLSAVLPVPEPGESGLEPVLSSSPTVGTVHDPAPSPARHREDRPDAVPVAQLLAASSPESPLDGPTADGAVPPMSSTEGGEASPTMDPVDADDAAEDATGADPADGTEGDAPVAETPGADDQDATVPDTTDDREGEVAPETPAAA</sequence>
<protein>
    <submittedName>
        <fullName evidence="2">PE-PPE domain-containing protein</fullName>
    </submittedName>
</protein>
<feature type="region of interest" description="Disordered" evidence="1">
    <location>
        <begin position="374"/>
        <end position="463"/>
    </location>
</feature>
<dbReference type="AlphaFoldDB" id="A0A1H1F3C9"/>
<evidence type="ECO:0000313" key="3">
    <source>
        <dbReference type="Proteomes" id="UP000183053"/>
    </source>
</evidence>
<evidence type="ECO:0000256" key="1">
    <source>
        <dbReference type="SAM" id="MobiDB-lite"/>
    </source>
</evidence>
<evidence type="ECO:0000313" key="2">
    <source>
        <dbReference type="EMBL" id="SDQ95388.1"/>
    </source>
</evidence>
<dbReference type="Proteomes" id="UP000183053">
    <property type="component" value="Unassembled WGS sequence"/>
</dbReference>
<keyword evidence="3" id="KW-1185">Reference proteome</keyword>
<organism evidence="2 3">
    <name type="scientific">Tsukamurella pulmonis</name>
    <dbReference type="NCBI Taxonomy" id="47312"/>
    <lineage>
        <taxon>Bacteria</taxon>
        <taxon>Bacillati</taxon>
        <taxon>Actinomycetota</taxon>
        <taxon>Actinomycetes</taxon>
        <taxon>Mycobacteriales</taxon>
        <taxon>Tsukamurellaceae</taxon>
        <taxon>Tsukamurella</taxon>
    </lineage>
</organism>
<feature type="compositionally biased region" description="Low complexity" evidence="1">
    <location>
        <begin position="415"/>
        <end position="430"/>
    </location>
</feature>
<dbReference type="InterPro" id="IPR029058">
    <property type="entry name" value="AB_hydrolase_fold"/>
</dbReference>
<gene>
    <name evidence="2" type="ORF">SAMN04489765_2491</name>
</gene>
<feature type="compositionally biased region" description="Acidic residues" evidence="1">
    <location>
        <begin position="436"/>
        <end position="447"/>
    </location>
</feature>
<dbReference type="EMBL" id="FNLF01000002">
    <property type="protein sequence ID" value="SDQ95388.1"/>
    <property type="molecule type" value="Genomic_DNA"/>
</dbReference>
<reference evidence="3" key="1">
    <citation type="submission" date="2016-10" db="EMBL/GenBank/DDBJ databases">
        <authorList>
            <person name="Varghese N."/>
            <person name="Submissions S."/>
        </authorList>
    </citation>
    <scope>NUCLEOTIDE SEQUENCE [LARGE SCALE GENOMIC DNA]</scope>
    <source>
        <strain evidence="3">DSM 44142</strain>
    </source>
</reference>
<dbReference type="RefSeq" id="WP_068565184.1">
    <property type="nucleotide sequence ID" value="NZ_FNLF01000002.1"/>
</dbReference>
<feature type="region of interest" description="Disordered" evidence="1">
    <location>
        <begin position="330"/>
        <end position="362"/>
    </location>
</feature>